<dbReference type="KEGG" id="ruj:E5Z56_10555"/>
<accession>A0A4P8Y366</accession>
<sequence length="50" mass="5772">MRKMKEKISEVLKKMSLHAVKVSCNTASFNFSGQPKEPESLKKYISNRNK</sequence>
<dbReference type="NCBIfam" id="TIGR04223">
    <property type="entry name" value="quorum_AgrD"/>
    <property type="match status" value="1"/>
</dbReference>
<dbReference type="Proteomes" id="UP000301475">
    <property type="component" value="Chromosome"/>
</dbReference>
<dbReference type="InterPro" id="IPR009229">
    <property type="entry name" value="AgrD"/>
</dbReference>
<proteinExistence type="predicted"/>
<dbReference type="AlphaFoldDB" id="A0A4P8Y366"/>
<dbReference type="EMBL" id="CP039381">
    <property type="protein sequence ID" value="QCT07768.1"/>
    <property type="molecule type" value="Genomic_DNA"/>
</dbReference>
<evidence type="ECO:0000313" key="2">
    <source>
        <dbReference type="Proteomes" id="UP000301475"/>
    </source>
</evidence>
<protein>
    <submittedName>
        <fullName evidence="1">Cyclic lactone autoinducer peptide</fullName>
    </submittedName>
</protein>
<reference evidence="1 2" key="1">
    <citation type="submission" date="2019-04" db="EMBL/GenBank/DDBJ databases">
        <authorList>
            <person name="Embree M."/>
            <person name="Gaffney J.R."/>
        </authorList>
    </citation>
    <scope>NUCLEOTIDE SEQUENCE [LARGE SCALE GENOMIC DNA]</scope>
    <source>
        <strain evidence="1 2">JE7A12</strain>
    </source>
</reference>
<keyword evidence="2" id="KW-1185">Reference proteome</keyword>
<dbReference type="OrthoDB" id="9926339at2"/>
<gene>
    <name evidence="1" type="ORF">E5Z56_10555</name>
</gene>
<evidence type="ECO:0000313" key="1">
    <source>
        <dbReference type="EMBL" id="QCT07768.1"/>
    </source>
</evidence>
<name>A0A4P8Y366_9FIRM</name>
<organism evidence="1 2">
    <name type="scientific">Ruminococcus bovis</name>
    <dbReference type="NCBI Taxonomy" id="2564099"/>
    <lineage>
        <taxon>Bacteria</taxon>
        <taxon>Bacillati</taxon>
        <taxon>Bacillota</taxon>
        <taxon>Clostridia</taxon>
        <taxon>Eubacteriales</taxon>
        <taxon>Oscillospiraceae</taxon>
        <taxon>Ruminococcus</taxon>
    </lineage>
</organism>